<comment type="subcellular location">
    <subcellularLocation>
        <location evidence="1">Membrane</location>
        <topology evidence="1">Multi-pass membrane protein</topology>
    </subcellularLocation>
</comment>
<dbReference type="GO" id="GO:0016020">
    <property type="term" value="C:membrane"/>
    <property type="evidence" value="ECO:0007669"/>
    <property type="project" value="UniProtKB-SubCell"/>
</dbReference>
<evidence type="ECO:0000256" key="2">
    <source>
        <dbReference type="ARBA" id="ARBA00022692"/>
    </source>
</evidence>
<dbReference type="EMBL" id="VTOW01000001">
    <property type="protein sequence ID" value="NKE70440.1"/>
    <property type="molecule type" value="Genomic_DNA"/>
</dbReference>
<sequence length="201" mass="22478">MILLFAEVRITSVDGKSNPAGRAAATFFFNIFYFLMYNGIYFMIGRKVLVLTELGEEVAGSWVYPKASVLHRFIAKFLDLLVVAAIYEIPFRISFLAGLSYLLIADGFGEGRSLGKQLIGLQIITPATRKKASFKESIIRNFPLATAYLLFYLPYIGWLFSLMVIGFEALLMIGNPKGLRVGDELAKTQVLDHAVFESLEK</sequence>
<dbReference type="InterPro" id="IPR010432">
    <property type="entry name" value="RDD"/>
</dbReference>
<dbReference type="AlphaFoldDB" id="A0A7X6DNJ7"/>
<keyword evidence="2 5" id="KW-0812">Transmembrane</keyword>
<evidence type="ECO:0000259" key="6">
    <source>
        <dbReference type="Pfam" id="PF06271"/>
    </source>
</evidence>
<protein>
    <recommendedName>
        <fullName evidence="6">RDD domain-containing protein</fullName>
    </recommendedName>
</protein>
<name>A0A7X6DNJ7_9BACT</name>
<dbReference type="Proteomes" id="UP000534783">
    <property type="component" value="Unassembled WGS sequence"/>
</dbReference>
<keyword evidence="4 5" id="KW-0472">Membrane</keyword>
<feature type="transmembrane region" description="Helical" evidence="5">
    <location>
        <begin position="20"/>
        <end position="44"/>
    </location>
</feature>
<evidence type="ECO:0000256" key="5">
    <source>
        <dbReference type="SAM" id="Phobius"/>
    </source>
</evidence>
<accession>A0A7X6DNJ7</accession>
<evidence type="ECO:0000256" key="4">
    <source>
        <dbReference type="ARBA" id="ARBA00023136"/>
    </source>
</evidence>
<gene>
    <name evidence="7" type="ORF">MNODULE_06770</name>
</gene>
<feature type="transmembrane region" description="Helical" evidence="5">
    <location>
        <begin position="149"/>
        <end position="171"/>
    </location>
</feature>
<proteinExistence type="predicted"/>
<dbReference type="Pfam" id="PF06271">
    <property type="entry name" value="RDD"/>
    <property type="match status" value="1"/>
</dbReference>
<keyword evidence="8" id="KW-1185">Reference proteome</keyword>
<evidence type="ECO:0000313" key="8">
    <source>
        <dbReference type="Proteomes" id="UP000534783"/>
    </source>
</evidence>
<evidence type="ECO:0000313" key="7">
    <source>
        <dbReference type="EMBL" id="NKE70440.1"/>
    </source>
</evidence>
<evidence type="ECO:0000256" key="1">
    <source>
        <dbReference type="ARBA" id="ARBA00004141"/>
    </source>
</evidence>
<comment type="caution">
    <text evidence="7">The sequence shown here is derived from an EMBL/GenBank/DDBJ whole genome shotgun (WGS) entry which is preliminary data.</text>
</comment>
<feature type="domain" description="RDD" evidence="6">
    <location>
        <begin position="96"/>
        <end position="187"/>
    </location>
</feature>
<evidence type="ECO:0000256" key="3">
    <source>
        <dbReference type="ARBA" id="ARBA00022989"/>
    </source>
</evidence>
<keyword evidence="3 5" id="KW-1133">Transmembrane helix</keyword>
<organism evidence="7 8">
    <name type="scientific">Candidatus Manganitrophus noduliformans</name>
    <dbReference type="NCBI Taxonomy" id="2606439"/>
    <lineage>
        <taxon>Bacteria</taxon>
        <taxon>Pseudomonadati</taxon>
        <taxon>Nitrospirota</taxon>
        <taxon>Nitrospiria</taxon>
        <taxon>Candidatus Troglogloeales</taxon>
        <taxon>Candidatus Manganitrophaceae</taxon>
        <taxon>Candidatus Manganitrophus</taxon>
    </lineage>
</organism>
<reference evidence="7 8" key="1">
    <citation type="journal article" date="2020" name="Nature">
        <title>Bacterial chemolithoautotrophy via manganese oxidation.</title>
        <authorList>
            <person name="Yu H."/>
            <person name="Leadbetter J.R."/>
        </authorList>
    </citation>
    <scope>NUCLEOTIDE SEQUENCE [LARGE SCALE GENOMIC DNA]</scope>
    <source>
        <strain evidence="7 8">Mn-1</strain>
    </source>
</reference>
<feature type="transmembrane region" description="Helical" evidence="5">
    <location>
        <begin position="80"/>
        <end position="104"/>
    </location>
</feature>